<dbReference type="Proteomes" id="UP000790709">
    <property type="component" value="Unassembled WGS sequence"/>
</dbReference>
<protein>
    <submittedName>
        <fullName evidence="1">Uncharacterized protein</fullName>
    </submittedName>
</protein>
<reference evidence="1" key="1">
    <citation type="journal article" date="2021" name="New Phytol.">
        <title>Evolutionary innovations through gain and loss of genes in the ectomycorrhizal Boletales.</title>
        <authorList>
            <person name="Wu G."/>
            <person name="Miyauchi S."/>
            <person name="Morin E."/>
            <person name="Kuo A."/>
            <person name="Drula E."/>
            <person name="Varga T."/>
            <person name="Kohler A."/>
            <person name="Feng B."/>
            <person name="Cao Y."/>
            <person name="Lipzen A."/>
            <person name="Daum C."/>
            <person name="Hundley H."/>
            <person name="Pangilinan J."/>
            <person name="Johnson J."/>
            <person name="Barry K."/>
            <person name="LaButti K."/>
            <person name="Ng V."/>
            <person name="Ahrendt S."/>
            <person name="Min B."/>
            <person name="Choi I.G."/>
            <person name="Park H."/>
            <person name="Plett J.M."/>
            <person name="Magnuson J."/>
            <person name="Spatafora J.W."/>
            <person name="Nagy L.G."/>
            <person name="Henrissat B."/>
            <person name="Grigoriev I.V."/>
            <person name="Yang Z.L."/>
            <person name="Xu J."/>
            <person name="Martin F.M."/>
        </authorList>
    </citation>
    <scope>NUCLEOTIDE SEQUENCE</scope>
    <source>
        <strain evidence="1">KUC20120723A-06</strain>
    </source>
</reference>
<evidence type="ECO:0000313" key="2">
    <source>
        <dbReference type="Proteomes" id="UP000790709"/>
    </source>
</evidence>
<gene>
    <name evidence="1" type="ORF">BV22DRAFT_1196524</name>
</gene>
<name>A0ACB8BFW7_9AGAM</name>
<keyword evidence="2" id="KW-1185">Reference proteome</keyword>
<evidence type="ECO:0000313" key="1">
    <source>
        <dbReference type="EMBL" id="KAH7923702.1"/>
    </source>
</evidence>
<organism evidence="1 2">
    <name type="scientific">Leucogyrophana mollusca</name>
    <dbReference type="NCBI Taxonomy" id="85980"/>
    <lineage>
        <taxon>Eukaryota</taxon>
        <taxon>Fungi</taxon>
        <taxon>Dikarya</taxon>
        <taxon>Basidiomycota</taxon>
        <taxon>Agaricomycotina</taxon>
        <taxon>Agaricomycetes</taxon>
        <taxon>Agaricomycetidae</taxon>
        <taxon>Boletales</taxon>
        <taxon>Boletales incertae sedis</taxon>
        <taxon>Leucogyrophana</taxon>
    </lineage>
</organism>
<sequence length="543" mass="61071">MEPVIKRLHVSGLTPAISPDDLSRRLSGFGTVKVLDGFGKLDGLGQPRKYGYVTLETTKGQLAKCLNVLSGSTWKGTKLRIGEAKPDFRERLDLERAKAEAEPPKKKRRREQGVHAADMSPVTPEDVNGRGGWRVTPMGRMVRPLRMRPERPLEPQIAVARGAKKAGPNGKEKKKRVKAPAVRARRRTIDPTKWDSVHLKGMFLDAEGVVIAREEPKEEAQVDGVSSEDENSSSGESDAPMTAMDHVPEDAFDKPHQLANEPVTQPQPAILTTGAMSKPLPQLQSMLTPAPVDIARENEEALGLLRSLFGSREDDWAGRESIGSDIDEEELLRQDYTKRPYADDEMQIEEVPLEVHRKQTSWPDVEDELPDAAQVPSPPPTIPTQMTKLKDLFAPREEEAGFSLLGHLDLDLELDDDIAIPISSRTQTVTTDELSAPPTLPEVLVPPSYADQFTFDSSLPFFFPFSTEFRDSLRPRDKGRIKDLFDVAKEKGWDWRDAGFYRTETEDEIRQRWEGSKLELTREWKRRHREAGKSRRRRGGVDD</sequence>
<dbReference type="EMBL" id="MU266445">
    <property type="protein sequence ID" value="KAH7923702.1"/>
    <property type="molecule type" value="Genomic_DNA"/>
</dbReference>
<comment type="caution">
    <text evidence="1">The sequence shown here is derived from an EMBL/GenBank/DDBJ whole genome shotgun (WGS) entry which is preliminary data.</text>
</comment>
<accession>A0ACB8BFW7</accession>
<proteinExistence type="predicted"/>